<dbReference type="Pfam" id="PF02498">
    <property type="entry name" value="Bro-N"/>
    <property type="match status" value="1"/>
</dbReference>
<evidence type="ECO:0000313" key="2">
    <source>
        <dbReference type="EMBL" id="CAB3993125.1"/>
    </source>
</evidence>
<name>A0A6S7GN81_PARCT</name>
<proteinExistence type="predicted"/>
<feature type="compositionally biased region" description="Polar residues" evidence="1">
    <location>
        <begin position="17"/>
        <end position="26"/>
    </location>
</feature>
<evidence type="ECO:0000313" key="3">
    <source>
        <dbReference type="Proteomes" id="UP001152795"/>
    </source>
</evidence>
<accession>A0A6S7GN81</accession>
<dbReference type="InterPro" id="IPR003497">
    <property type="entry name" value="BRO_N_domain"/>
</dbReference>
<sequence>MQGLMGEGKSQFPLKGGNNSLPTPNNQPNTIYLSEQGVYQLIFKSKLKSAVKFQEWVFEEVLPSIRKTGTYFLQQRKQFVAKESPPPIHPVANQMVLLNEDDLHFQVVEYVREYHPEALTVAGLGEYFSDGVVRVECTRKVT</sequence>
<dbReference type="PROSITE" id="PS51750">
    <property type="entry name" value="BRO_N"/>
    <property type="match status" value="1"/>
</dbReference>
<dbReference type="OrthoDB" id="7468926at2759"/>
<comment type="caution">
    <text evidence="2">The sequence shown here is derived from an EMBL/GenBank/DDBJ whole genome shotgun (WGS) entry which is preliminary data.</text>
</comment>
<dbReference type="AlphaFoldDB" id="A0A6S7GN81"/>
<reference evidence="2" key="1">
    <citation type="submission" date="2020-04" db="EMBL/GenBank/DDBJ databases">
        <authorList>
            <person name="Alioto T."/>
            <person name="Alioto T."/>
            <person name="Gomez Garrido J."/>
        </authorList>
    </citation>
    <scope>NUCLEOTIDE SEQUENCE</scope>
    <source>
        <strain evidence="2">A484AB</strain>
    </source>
</reference>
<dbReference type="EMBL" id="CACRXK020002191">
    <property type="protein sequence ID" value="CAB3993125.1"/>
    <property type="molecule type" value="Genomic_DNA"/>
</dbReference>
<organism evidence="2 3">
    <name type="scientific">Paramuricea clavata</name>
    <name type="common">Red gorgonian</name>
    <name type="synonym">Violescent sea-whip</name>
    <dbReference type="NCBI Taxonomy" id="317549"/>
    <lineage>
        <taxon>Eukaryota</taxon>
        <taxon>Metazoa</taxon>
        <taxon>Cnidaria</taxon>
        <taxon>Anthozoa</taxon>
        <taxon>Octocorallia</taxon>
        <taxon>Malacalcyonacea</taxon>
        <taxon>Plexauridae</taxon>
        <taxon>Paramuricea</taxon>
    </lineage>
</organism>
<feature type="region of interest" description="Disordered" evidence="1">
    <location>
        <begin position="1"/>
        <end position="26"/>
    </location>
</feature>
<keyword evidence="3" id="KW-1185">Reference proteome</keyword>
<dbReference type="Proteomes" id="UP001152795">
    <property type="component" value="Unassembled WGS sequence"/>
</dbReference>
<gene>
    <name evidence="2" type="ORF">PACLA_8A029450</name>
</gene>
<evidence type="ECO:0000256" key="1">
    <source>
        <dbReference type="SAM" id="MobiDB-lite"/>
    </source>
</evidence>
<protein>
    <submittedName>
        <fullName evidence="2">Uncharacterized protein</fullName>
    </submittedName>
</protein>